<dbReference type="AlphaFoldDB" id="A0A285KQQ9"/>
<proteinExistence type="predicted"/>
<organism evidence="2 3">
    <name type="scientific">Nocardia amikacinitolerans</name>
    <dbReference type="NCBI Taxonomy" id="756689"/>
    <lineage>
        <taxon>Bacteria</taxon>
        <taxon>Bacillati</taxon>
        <taxon>Actinomycetota</taxon>
        <taxon>Actinomycetes</taxon>
        <taxon>Mycobacteriales</taxon>
        <taxon>Nocardiaceae</taxon>
        <taxon>Nocardia</taxon>
    </lineage>
</organism>
<dbReference type="Pfam" id="PF02080">
    <property type="entry name" value="TrkA_C"/>
    <property type="match status" value="1"/>
</dbReference>
<dbReference type="PROSITE" id="PS51202">
    <property type="entry name" value="RCK_C"/>
    <property type="match status" value="1"/>
</dbReference>
<dbReference type="Proteomes" id="UP000219565">
    <property type="component" value="Unassembled WGS sequence"/>
</dbReference>
<dbReference type="PANTHER" id="PTHR30445:SF8">
    <property type="entry name" value="K(+)_H(+) ANTIPORTER SUBUNIT KHTT"/>
    <property type="match status" value="1"/>
</dbReference>
<dbReference type="SUPFAM" id="SSF116726">
    <property type="entry name" value="TrkA C-terminal domain-like"/>
    <property type="match status" value="1"/>
</dbReference>
<reference evidence="2 3" key="1">
    <citation type="submission" date="2017-09" db="EMBL/GenBank/DDBJ databases">
        <authorList>
            <person name="Ehlers B."/>
            <person name="Leendertz F.H."/>
        </authorList>
    </citation>
    <scope>NUCLEOTIDE SEQUENCE [LARGE SCALE GENOMIC DNA]</scope>
    <source>
        <strain evidence="2 3">DSM 45537</strain>
    </source>
</reference>
<evidence type="ECO:0000259" key="1">
    <source>
        <dbReference type="PROSITE" id="PS51202"/>
    </source>
</evidence>
<dbReference type="GO" id="GO:0006813">
    <property type="term" value="P:potassium ion transport"/>
    <property type="evidence" value="ECO:0007669"/>
    <property type="project" value="InterPro"/>
</dbReference>
<dbReference type="PANTHER" id="PTHR30445">
    <property type="entry name" value="K(+)_H(+) ANTIPORTER SUBUNIT KHTT"/>
    <property type="match status" value="1"/>
</dbReference>
<gene>
    <name evidence="2" type="ORF">SAMN04244553_0276</name>
</gene>
<dbReference type="EMBL" id="OBEG01000001">
    <property type="protein sequence ID" value="SNY74553.1"/>
    <property type="molecule type" value="Genomic_DNA"/>
</dbReference>
<dbReference type="Gene3D" id="3.30.70.1450">
    <property type="entry name" value="Regulator of K+ conductance, C-terminal domain"/>
    <property type="match status" value="1"/>
</dbReference>
<dbReference type="PIRSF" id="PIRSF005028">
    <property type="entry name" value="KhtT"/>
    <property type="match status" value="1"/>
</dbReference>
<dbReference type="Pfam" id="PF25991">
    <property type="entry name" value="KhtT_N"/>
    <property type="match status" value="1"/>
</dbReference>
<dbReference type="STRING" id="1379680.GCA_001612615_00747"/>
<dbReference type="InterPro" id="IPR026278">
    <property type="entry name" value="KhtT"/>
</dbReference>
<dbReference type="InterPro" id="IPR006037">
    <property type="entry name" value="RCK_C"/>
</dbReference>
<dbReference type="InterPro" id="IPR050144">
    <property type="entry name" value="AAE_transporter"/>
</dbReference>
<accession>A0A285KQQ9</accession>
<sequence length="159" mass="16898">MNVEVTPLPGIGVRKDFPLKNNRRVGVIDHRDGTVDLIVSKPDNPDVTDQISLTRREASLLANLLGAPQVVAQLQEEHREFDGVTTRQLTVPAGSPYAGRPLGDTGMRTRTKTSIVAVVRDGHVIASPGPEFVFDALDVLIVVGTADGLAAATVILTDG</sequence>
<evidence type="ECO:0000313" key="3">
    <source>
        <dbReference type="Proteomes" id="UP000219565"/>
    </source>
</evidence>
<dbReference type="InterPro" id="IPR058776">
    <property type="entry name" value="KhtT-like_N"/>
</dbReference>
<dbReference type="OrthoDB" id="5242677at2"/>
<keyword evidence="3" id="KW-1185">Reference proteome</keyword>
<dbReference type="GO" id="GO:0008324">
    <property type="term" value="F:monoatomic cation transmembrane transporter activity"/>
    <property type="evidence" value="ECO:0007669"/>
    <property type="project" value="InterPro"/>
</dbReference>
<evidence type="ECO:0000313" key="2">
    <source>
        <dbReference type="EMBL" id="SNY74553.1"/>
    </source>
</evidence>
<feature type="domain" description="RCK C-terminal" evidence="1">
    <location>
        <begin position="74"/>
        <end position="158"/>
    </location>
</feature>
<name>A0A285KQQ9_9NOCA</name>
<dbReference type="InterPro" id="IPR036721">
    <property type="entry name" value="RCK_C_sf"/>
</dbReference>
<dbReference type="RefSeq" id="WP_097244462.1">
    <property type="nucleotide sequence ID" value="NZ_JAMTCV010000002.1"/>
</dbReference>
<protein>
    <submittedName>
        <fullName evidence="2">TrkA domain protein</fullName>
    </submittedName>
</protein>